<name>A0A3L6ENW9_MAIZE</name>
<gene>
    <name evidence="1" type="ORF">Zm00014a_012514</name>
</gene>
<comment type="caution">
    <text evidence="1">The sequence shown here is derived from an EMBL/GenBank/DDBJ whole genome shotgun (WGS) entry which is preliminary data.</text>
</comment>
<reference evidence="1" key="1">
    <citation type="journal article" date="2018" name="Nat. Genet.">
        <title>Extensive intraspecific gene order and gene structural variations between Mo17 and other maize genomes.</title>
        <authorList>
            <person name="Sun S."/>
            <person name="Zhou Y."/>
            <person name="Chen J."/>
            <person name="Shi J."/>
            <person name="Zhao H."/>
            <person name="Zhao H."/>
            <person name="Song W."/>
            <person name="Zhang M."/>
            <person name="Cui Y."/>
            <person name="Dong X."/>
            <person name="Liu H."/>
            <person name="Ma X."/>
            <person name="Jiao Y."/>
            <person name="Wang B."/>
            <person name="Wei X."/>
            <person name="Stein J.C."/>
            <person name="Glaubitz J.C."/>
            <person name="Lu F."/>
            <person name="Yu G."/>
            <person name="Liang C."/>
            <person name="Fengler K."/>
            <person name="Li B."/>
            <person name="Rafalski A."/>
            <person name="Schnable P.S."/>
            <person name="Ware D.H."/>
            <person name="Buckler E.S."/>
            <person name="Lai J."/>
        </authorList>
    </citation>
    <scope>NUCLEOTIDE SEQUENCE [LARGE SCALE GENOMIC DNA]</scope>
    <source>
        <tissue evidence="1">Seedling</tissue>
    </source>
</reference>
<sequence>MARTPASMDVAPAACSPCLSSPSSFPSSSHGRLRAHPAPALFLPRPSPFFHGRRRFPVPRPRPTVLLFPRGSGIAYSTSTRIWYSTSPGGQAFCIRSSTSPGGQAFCIQAARRSASRRPGVLYQLLLFQV</sequence>
<protein>
    <submittedName>
        <fullName evidence="1">Uncharacterized protein</fullName>
    </submittedName>
</protein>
<proteinExistence type="predicted"/>
<dbReference type="Proteomes" id="UP000251960">
    <property type="component" value="Chromosome 5"/>
</dbReference>
<organism evidence="1">
    <name type="scientific">Zea mays</name>
    <name type="common">Maize</name>
    <dbReference type="NCBI Taxonomy" id="4577"/>
    <lineage>
        <taxon>Eukaryota</taxon>
        <taxon>Viridiplantae</taxon>
        <taxon>Streptophyta</taxon>
        <taxon>Embryophyta</taxon>
        <taxon>Tracheophyta</taxon>
        <taxon>Spermatophyta</taxon>
        <taxon>Magnoliopsida</taxon>
        <taxon>Liliopsida</taxon>
        <taxon>Poales</taxon>
        <taxon>Poaceae</taxon>
        <taxon>PACMAD clade</taxon>
        <taxon>Panicoideae</taxon>
        <taxon>Andropogonodae</taxon>
        <taxon>Andropogoneae</taxon>
        <taxon>Tripsacinae</taxon>
        <taxon>Zea</taxon>
    </lineage>
</organism>
<dbReference type="AlphaFoldDB" id="A0A3L6ENW9"/>
<evidence type="ECO:0000313" key="1">
    <source>
        <dbReference type="EMBL" id="PWZ21017.1"/>
    </source>
</evidence>
<dbReference type="EMBL" id="NCVQ01000006">
    <property type="protein sequence ID" value="PWZ21017.1"/>
    <property type="molecule type" value="Genomic_DNA"/>
</dbReference>
<accession>A0A3L6ENW9</accession>